<dbReference type="RefSeq" id="XP_043015142.1">
    <property type="nucleotide sequence ID" value="XM_043146440.1"/>
</dbReference>
<evidence type="ECO:0000259" key="3">
    <source>
        <dbReference type="Pfam" id="PF04059"/>
    </source>
</evidence>
<comment type="caution">
    <text evidence="4">The sequence shown here is derived from an EMBL/GenBank/DDBJ whole genome shotgun (WGS) entry which is preliminary data.</text>
</comment>
<dbReference type="InterPro" id="IPR007201">
    <property type="entry name" value="Mei2-like_Rrm_C"/>
</dbReference>
<organism evidence="4 5">
    <name type="scientific">Marasmius oreades</name>
    <name type="common">fairy-ring Marasmius</name>
    <dbReference type="NCBI Taxonomy" id="181124"/>
    <lineage>
        <taxon>Eukaryota</taxon>
        <taxon>Fungi</taxon>
        <taxon>Dikarya</taxon>
        <taxon>Basidiomycota</taxon>
        <taxon>Agaricomycotina</taxon>
        <taxon>Agaricomycetes</taxon>
        <taxon>Agaricomycetidae</taxon>
        <taxon>Agaricales</taxon>
        <taxon>Marasmiineae</taxon>
        <taxon>Marasmiaceae</taxon>
        <taxon>Marasmius</taxon>
    </lineage>
</organism>
<dbReference type="KEGG" id="more:E1B28_000586"/>
<dbReference type="Gene3D" id="3.30.70.330">
    <property type="match status" value="1"/>
</dbReference>
<dbReference type="GeneID" id="66069662"/>
<protein>
    <recommendedName>
        <fullName evidence="3">Mei2-like C-terminal RNA recognition motif domain-containing protein</fullName>
    </recommendedName>
</protein>
<dbReference type="InterPro" id="IPR012677">
    <property type="entry name" value="Nucleotide-bd_a/b_plait_sf"/>
</dbReference>
<dbReference type="OrthoDB" id="417481at2759"/>
<feature type="domain" description="Mei2-like C-terminal RNA recognition motif" evidence="3">
    <location>
        <begin position="212"/>
        <end position="308"/>
    </location>
</feature>
<accession>A0A9P7V1T8</accession>
<gene>
    <name evidence="4" type="ORF">E1B28_000586</name>
</gene>
<sequence>MRRCPSLPNIWLPPSSDPRRPAKMEVPLSSLLIPPLTRSPSPGPSWVDDVDATPVIPVPCEDEASSAIIYTAGPAVSPPPTPMFAPLGLRGLPMTAAIPPQAFGPPPFNPYCFPPQPQFEPPVFISNVNGWYDFLPVFAPGPCPFVPVPGPPYIFSDNTWYAAGVAPSPCSFSPPRTPSTCPSSSSSLLGPGPGPAGNVFSLSRLQDREDLRTTVMLKNIPNKLTSDGLVTFIQGVVGRKIDFIYLRMDFTEKCNFGYAFVNFMTVESLLTFARAKLGRKWNLCKSQKVLDMCYADIQGKASMVEKFRNSSIMKEQPPDWQPRIFFSEPGPMQGLPEPFPPPTLSNKRRREVARRVESTRR</sequence>
<feature type="region of interest" description="Disordered" evidence="2">
    <location>
        <begin position="329"/>
        <end position="361"/>
    </location>
</feature>
<keyword evidence="5" id="KW-1185">Reference proteome</keyword>
<evidence type="ECO:0000256" key="2">
    <source>
        <dbReference type="SAM" id="MobiDB-lite"/>
    </source>
</evidence>
<evidence type="ECO:0000313" key="4">
    <source>
        <dbReference type="EMBL" id="KAG7098672.1"/>
    </source>
</evidence>
<dbReference type="GO" id="GO:0003723">
    <property type="term" value="F:RNA binding"/>
    <property type="evidence" value="ECO:0007669"/>
    <property type="project" value="UniProtKB-KW"/>
</dbReference>
<dbReference type="SUPFAM" id="SSF54928">
    <property type="entry name" value="RNA-binding domain, RBD"/>
    <property type="match status" value="1"/>
</dbReference>
<dbReference type="Proteomes" id="UP001049176">
    <property type="component" value="Chromosome 1"/>
</dbReference>
<reference evidence="4" key="1">
    <citation type="journal article" date="2021" name="Genome Biol. Evol.">
        <title>The assembled and annotated genome of the fairy-ring fungus Marasmius oreades.</title>
        <authorList>
            <person name="Hiltunen M."/>
            <person name="Ament-Velasquez S.L."/>
            <person name="Johannesson H."/>
        </authorList>
    </citation>
    <scope>NUCLEOTIDE SEQUENCE</scope>
    <source>
        <strain evidence="4">03SP1</strain>
    </source>
</reference>
<evidence type="ECO:0000313" key="5">
    <source>
        <dbReference type="Proteomes" id="UP001049176"/>
    </source>
</evidence>
<dbReference type="AlphaFoldDB" id="A0A9P7V1T8"/>
<dbReference type="PANTHER" id="PTHR23189">
    <property type="entry name" value="RNA RECOGNITION MOTIF-CONTAINING"/>
    <property type="match status" value="1"/>
</dbReference>
<evidence type="ECO:0000256" key="1">
    <source>
        <dbReference type="ARBA" id="ARBA00022884"/>
    </source>
</evidence>
<dbReference type="Pfam" id="PF04059">
    <property type="entry name" value="RRM_2"/>
    <property type="match status" value="1"/>
</dbReference>
<dbReference type="EMBL" id="CM032181">
    <property type="protein sequence ID" value="KAG7098672.1"/>
    <property type="molecule type" value="Genomic_DNA"/>
</dbReference>
<feature type="region of interest" description="Disordered" evidence="2">
    <location>
        <begin position="1"/>
        <end position="23"/>
    </location>
</feature>
<keyword evidence="1" id="KW-0694">RNA-binding</keyword>
<proteinExistence type="predicted"/>
<name>A0A9P7V1T8_9AGAR</name>
<dbReference type="InterPro" id="IPR035979">
    <property type="entry name" value="RBD_domain_sf"/>
</dbReference>